<evidence type="ECO:0000259" key="2">
    <source>
        <dbReference type="PROSITE" id="PS50280"/>
    </source>
</evidence>
<dbReference type="Proteomes" id="UP000053232">
    <property type="component" value="Unassembled WGS sequence"/>
</dbReference>
<keyword evidence="4" id="KW-1185">Reference proteome</keyword>
<name>A0A073ICH0_9SPIT</name>
<dbReference type="SUPFAM" id="SSF48452">
    <property type="entry name" value="TPR-like"/>
    <property type="match status" value="1"/>
</dbReference>
<accession>A0A073ICH0</accession>
<dbReference type="InterPro" id="IPR001214">
    <property type="entry name" value="SET_dom"/>
</dbReference>
<dbReference type="InterPro" id="IPR011990">
    <property type="entry name" value="TPR-like_helical_dom_sf"/>
</dbReference>
<organism evidence="3 4">
    <name type="scientific">Oxytricha trifallax</name>
    <dbReference type="NCBI Taxonomy" id="1172189"/>
    <lineage>
        <taxon>Eukaryota</taxon>
        <taxon>Sar</taxon>
        <taxon>Alveolata</taxon>
        <taxon>Ciliophora</taxon>
        <taxon>Intramacronucleata</taxon>
        <taxon>Spirotrichea</taxon>
        <taxon>Stichotrichia</taxon>
        <taxon>Sporadotrichida</taxon>
        <taxon>Oxytrichidae</taxon>
        <taxon>Oxytrichinae</taxon>
        <taxon>Oxytricha</taxon>
    </lineage>
</organism>
<gene>
    <name evidence="3" type="ORF">OXYTRIMIC_738</name>
</gene>
<proteinExistence type="predicted"/>
<dbReference type="Pfam" id="PF00856">
    <property type="entry name" value="SET"/>
    <property type="match status" value="1"/>
</dbReference>
<feature type="domain" description="SET" evidence="2">
    <location>
        <begin position="308"/>
        <end position="497"/>
    </location>
</feature>
<dbReference type="PANTHER" id="PTHR47643:SF2">
    <property type="entry name" value="TPR DOMAIN PROTEIN (AFU_ORTHOLOGUE AFUA_5G12710)"/>
    <property type="match status" value="1"/>
</dbReference>
<dbReference type="InterPro" id="IPR046341">
    <property type="entry name" value="SET_dom_sf"/>
</dbReference>
<dbReference type="PANTHER" id="PTHR47643">
    <property type="entry name" value="TPR DOMAIN PROTEIN (AFU_ORTHOLOGUE AFUA_5G12710)"/>
    <property type="match status" value="1"/>
</dbReference>
<dbReference type="CDD" id="cd20071">
    <property type="entry name" value="SET_SMYD"/>
    <property type="match status" value="1"/>
</dbReference>
<feature type="compositionally biased region" description="Low complexity" evidence="1">
    <location>
        <begin position="1"/>
        <end position="14"/>
    </location>
</feature>
<feature type="region of interest" description="Disordered" evidence="1">
    <location>
        <begin position="1"/>
        <end position="71"/>
    </location>
</feature>
<evidence type="ECO:0000313" key="3">
    <source>
        <dbReference type="EMBL" id="KEJ83082.1"/>
    </source>
</evidence>
<comment type="caution">
    <text evidence="3">The sequence shown here is derived from an EMBL/GenBank/DDBJ whole genome shotgun (WGS) entry which is preliminary data.</text>
</comment>
<evidence type="ECO:0000256" key="1">
    <source>
        <dbReference type="SAM" id="MobiDB-lite"/>
    </source>
</evidence>
<protein>
    <submittedName>
        <fullName evidence="3">SET domain protein</fullName>
    </submittedName>
</protein>
<reference evidence="4" key="1">
    <citation type="journal article" date="2014" name="Cell">
        <title>The Architecture of a Scrambled Genome Reveals Massive Levels of Genomic Rearrangement during Development.</title>
        <authorList>
            <person name="Chen X."/>
            <person name="Bracht J.R."/>
            <person name="Goldman A.D."/>
            <person name="Dolzhenko E."/>
            <person name="Clay D.M."/>
            <person name="Swart E.C."/>
            <person name="Perlman D.H."/>
            <person name="Doak T.G."/>
            <person name="Stuart A."/>
            <person name="Amemiya C.T."/>
            <person name="Sebra R.P."/>
            <person name="Landweber L.F."/>
        </authorList>
    </citation>
    <scope>NUCLEOTIDE SEQUENCE [LARGE SCALE GENOMIC DNA]</scope>
    <source>
        <strain evidence="4">JRB310</strain>
    </source>
</reference>
<dbReference type="SUPFAM" id="SSF82199">
    <property type="entry name" value="SET domain"/>
    <property type="match status" value="1"/>
</dbReference>
<dbReference type="InterPro" id="IPR053209">
    <property type="entry name" value="Gramillin-biosynth_MTr"/>
</dbReference>
<dbReference type="PROSITE" id="PS50280">
    <property type="entry name" value="SET"/>
    <property type="match status" value="1"/>
</dbReference>
<dbReference type="SMART" id="SM00317">
    <property type="entry name" value="SET"/>
    <property type="match status" value="1"/>
</dbReference>
<sequence length="745" mass="88005">MEIDQIGDQQIINQSTQFHQNDLNDALRSPPNDQFKNDQSHQNQLEQNESSSSSSSSDSEDFEEPNSQVSQQNNILEEIKQIELEAQQRQEYQQYRLQRKQQQQNIQNSQQEQMQDVNQASASEQNQQTAEDLQKAQFEKLRNEAKQLFNARKYQQAYEIYQKSDAFCVFRDEKSLTYNNMAMCSLKLQKNEEAFRNIQMALRFQRNAADLNPEILIKIKFRLGSILSDYLRDYKQSRNILKQLKKYCNIHNKNQLYNETNQLFEKQSEFINNVDCGKFRLKTIIENYNPENPNNIQTRVADYINEKLSVKVLRDQDQNFIKRGLFANKKINEGEYIVVNQAFIIQQFVGTSTQDKIVEQLDRIQRNNPVLTTLQLNYLAGGPMQDQEFELSIFNKQMTDFLLKNQDKQFFLLSRDQLKQIVSQNILITNQHPYIAKQDLSNKLPAQNYLLFKSANLINHSCVPNCSKTYIREDSSVIFVKAIRDIQENEEITISYLNDTELAKPYGQRKEILFNRWGFKCECTLCKYQLQNDENLKMINQFVSRVLPQNLTEGIDLMSEEKVKLISEKILQLLQDLDITLLQINESPELYLNGTYYQTLYTLIEFLLSIKQHMGDIPNPQLNEVLITQLFDVISKKLLTYLDTKNSKFQSISKLYPQLLCNTITLLYSFKAHYQHYNSSDNSREDDKLCSRWEAVVKQVHPIDWYEDQYMFNEILKRVYERYNEKDKEKTRKQGVYNIDDMMTD</sequence>
<dbReference type="Gene3D" id="1.25.40.10">
    <property type="entry name" value="Tetratricopeptide repeat domain"/>
    <property type="match status" value="1"/>
</dbReference>
<feature type="region of interest" description="Disordered" evidence="1">
    <location>
        <begin position="103"/>
        <end position="134"/>
    </location>
</feature>
<feature type="compositionally biased region" description="Low complexity" evidence="1">
    <location>
        <begin position="103"/>
        <end position="115"/>
    </location>
</feature>
<evidence type="ECO:0000313" key="4">
    <source>
        <dbReference type="Proteomes" id="UP000053232"/>
    </source>
</evidence>
<dbReference type="Gene3D" id="2.170.270.10">
    <property type="entry name" value="SET domain"/>
    <property type="match status" value="1"/>
</dbReference>
<dbReference type="AlphaFoldDB" id="A0A073ICH0"/>
<dbReference type="EMBL" id="ARYC01000552">
    <property type="protein sequence ID" value="KEJ83082.1"/>
    <property type="molecule type" value="Genomic_DNA"/>
</dbReference>
<feature type="compositionally biased region" description="Polar residues" evidence="1">
    <location>
        <begin position="116"/>
        <end position="131"/>
    </location>
</feature>